<dbReference type="InterPro" id="IPR008906">
    <property type="entry name" value="HATC_C_dom"/>
</dbReference>
<evidence type="ECO:0000259" key="1">
    <source>
        <dbReference type="Pfam" id="PF05699"/>
    </source>
</evidence>
<dbReference type="SUPFAM" id="SSF53098">
    <property type="entry name" value="Ribonuclease H-like"/>
    <property type="match status" value="1"/>
</dbReference>
<name>A0A371E4M4_MUCPR</name>
<accession>A0A371E4M4</accession>
<keyword evidence="3" id="KW-1185">Reference proteome</keyword>
<dbReference type="OrthoDB" id="1930460at2759"/>
<feature type="non-terminal residue" evidence="2">
    <location>
        <position position="1"/>
    </location>
</feature>
<dbReference type="AlphaFoldDB" id="A0A371E4M4"/>
<protein>
    <recommendedName>
        <fullName evidence="1">HAT C-terminal dimerisation domain-containing protein</fullName>
    </recommendedName>
</protein>
<dbReference type="EMBL" id="QJKJ01016473">
    <property type="protein sequence ID" value="RDX60943.1"/>
    <property type="molecule type" value="Genomic_DNA"/>
</dbReference>
<evidence type="ECO:0000313" key="2">
    <source>
        <dbReference type="EMBL" id="RDX60943.1"/>
    </source>
</evidence>
<dbReference type="Proteomes" id="UP000257109">
    <property type="component" value="Unassembled WGS sequence"/>
</dbReference>
<dbReference type="Pfam" id="PF05699">
    <property type="entry name" value="Dimer_Tnp_hAT"/>
    <property type="match status" value="1"/>
</dbReference>
<gene>
    <name evidence="2" type="ORF">CR513_60875</name>
</gene>
<organism evidence="2 3">
    <name type="scientific">Mucuna pruriens</name>
    <name type="common">Velvet bean</name>
    <name type="synonym">Dolichos pruriens</name>
    <dbReference type="NCBI Taxonomy" id="157652"/>
    <lineage>
        <taxon>Eukaryota</taxon>
        <taxon>Viridiplantae</taxon>
        <taxon>Streptophyta</taxon>
        <taxon>Embryophyta</taxon>
        <taxon>Tracheophyta</taxon>
        <taxon>Spermatophyta</taxon>
        <taxon>Magnoliopsida</taxon>
        <taxon>eudicotyledons</taxon>
        <taxon>Gunneridae</taxon>
        <taxon>Pentapetalae</taxon>
        <taxon>rosids</taxon>
        <taxon>fabids</taxon>
        <taxon>Fabales</taxon>
        <taxon>Fabaceae</taxon>
        <taxon>Papilionoideae</taxon>
        <taxon>50 kb inversion clade</taxon>
        <taxon>NPAAA clade</taxon>
        <taxon>indigoferoid/millettioid clade</taxon>
        <taxon>Phaseoleae</taxon>
        <taxon>Mucuna</taxon>
    </lineage>
</organism>
<dbReference type="STRING" id="157652.A0A371E4M4"/>
<sequence>MRILSLTCSATGCERNWSTFDQVHTKRRNRLEQQRLNALVFVKYNLQLEMRQKSREDKGDTYDLICLFDIKSNDEWITKKENPCLLIDALWMDVHECFDIDEEASSKEERNLNVKVDKGKSIIQDEDEIQDNEEGEELILDDEDELSDVDVGDMNDCGKDKLKPKRYHMGEGFPKSLQGILQSHPGLDILSMKITNENTFDRSRI</sequence>
<proteinExistence type="predicted"/>
<dbReference type="InterPro" id="IPR012337">
    <property type="entry name" value="RNaseH-like_sf"/>
</dbReference>
<reference evidence="2" key="1">
    <citation type="submission" date="2018-05" db="EMBL/GenBank/DDBJ databases">
        <title>Draft genome of Mucuna pruriens seed.</title>
        <authorList>
            <person name="Nnadi N.E."/>
            <person name="Vos R."/>
            <person name="Hasami M.H."/>
            <person name="Devisetty U.K."/>
            <person name="Aguiy J.C."/>
        </authorList>
    </citation>
    <scope>NUCLEOTIDE SEQUENCE [LARGE SCALE GENOMIC DNA]</scope>
    <source>
        <strain evidence="2">JCA_2017</strain>
    </source>
</reference>
<feature type="domain" description="HAT C-terminal dimerisation" evidence="1">
    <location>
        <begin position="2"/>
        <end position="46"/>
    </location>
</feature>
<comment type="caution">
    <text evidence="2">The sequence shown here is derived from an EMBL/GenBank/DDBJ whole genome shotgun (WGS) entry which is preliminary data.</text>
</comment>
<evidence type="ECO:0000313" key="3">
    <source>
        <dbReference type="Proteomes" id="UP000257109"/>
    </source>
</evidence>
<dbReference type="GO" id="GO:0046983">
    <property type="term" value="F:protein dimerization activity"/>
    <property type="evidence" value="ECO:0007669"/>
    <property type="project" value="InterPro"/>
</dbReference>